<accession>A0A9D1WH48</accession>
<feature type="transmembrane region" description="Helical" evidence="1">
    <location>
        <begin position="25"/>
        <end position="57"/>
    </location>
</feature>
<evidence type="ECO:0000313" key="2">
    <source>
        <dbReference type="EMBL" id="HIX58965.1"/>
    </source>
</evidence>
<dbReference type="Proteomes" id="UP000886817">
    <property type="component" value="Unassembled WGS sequence"/>
</dbReference>
<dbReference type="AlphaFoldDB" id="A0A9D1WH48"/>
<comment type="caution">
    <text evidence="2">The sequence shown here is derived from an EMBL/GenBank/DDBJ whole genome shotgun (WGS) entry which is preliminary data.</text>
</comment>
<organism evidence="2 3">
    <name type="scientific">Candidatus Blautia gallistercoris</name>
    <dbReference type="NCBI Taxonomy" id="2838490"/>
    <lineage>
        <taxon>Bacteria</taxon>
        <taxon>Bacillati</taxon>
        <taxon>Bacillota</taxon>
        <taxon>Clostridia</taxon>
        <taxon>Lachnospirales</taxon>
        <taxon>Lachnospiraceae</taxon>
        <taxon>Blautia</taxon>
    </lineage>
</organism>
<reference evidence="2" key="2">
    <citation type="submission" date="2021-04" db="EMBL/GenBank/DDBJ databases">
        <authorList>
            <person name="Gilroy R."/>
        </authorList>
    </citation>
    <scope>NUCLEOTIDE SEQUENCE</scope>
    <source>
        <strain evidence="2">ChiSjej1B19-8411</strain>
    </source>
</reference>
<keyword evidence="1" id="KW-1133">Transmembrane helix</keyword>
<name>A0A9D1WH48_9FIRM</name>
<reference evidence="2" key="1">
    <citation type="journal article" date="2021" name="PeerJ">
        <title>Extensive microbial diversity within the chicken gut microbiome revealed by metagenomics and culture.</title>
        <authorList>
            <person name="Gilroy R."/>
            <person name="Ravi A."/>
            <person name="Getino M."/>
            <person name="Pursley I."/>
            <person name="Horton D.L."/>
            <person name="Alikhan N.F."/>
            <person name="Baker D."/>
            <person name="Gharbi K."/>
            <person name="Hall N."/>
            <person name="Watson M."/>
            <person name="Adriaenssens E.M."/>
            <person name="Foster-Nyarko E."/>
            <person name="Jarju S."/>
            <person name="Secka A."/>
            <person name="Antonio M."/>
            <person name="Oren A."/>
            <person name="Chaudhuri R.R."/>
            <person name="La Ragione R."/>
            <person name="Hildebrand F."/>
            <person name="Pallen M.J."/>
        </authorList>
    </citation>
    <scope>NUCLEOTIDE SEQUENCE</scope>
    <source>
        <strain evidence="2">ChiSjej1B19-8411</strain>
    </source>
</reference>
<proteinExistence type="predicted"/>
<evidence type="ECO:0000256" key="1">
    <source>
        <dbReference type="SAM" id="Phobius"/>
    </source>
</evidence>
<dbReference type="Pfam" id="PF19601">
    <property type="entry name" value="DUF6106"/>
    <property type="match status" value="1"/>
</dbReference>
<protein>
    <submittedName>
        <fullName evidence="2">Uncharacterized protein</fullName>
    </submittedName>
</protein>
<sequence>MSDLYAEVLVKRQQTAKDHIIRVGLILLTALAVVAGFLMPLLFLAAAALAAACYFLIPRTDLEYEYLFVNGELDVDVIMGKSKRKRLKSFSMQTVEVIAPLDSHRVDYYKNNTQMKTIDYSSGTDAGKRYLMVVSDGDDGAVKVILEPGEELAEFMKKSAPSKVFLD</sequence>
<keyword evidence="1" id="KW-0812">Transmembrane</keyword>
<dbReference type="InterPro" id="IPR046088">
    <property type="entry name" value="DUF6106"/>
</dbReference>
<gene>
    <name evidence="2" type="ORF">IAA45_04520</name>
</gene>
<keyword evidence="1" id="KW-0472">Membrane</keyword>
<evidence type="ECO:0000313" key="3">
    <source>
        <dbReference type="Proteomes" id="UP000886817"/>
    </source>
</evidence>
<dbReference type="EMBL" id="DXEX01000104">
    <property type="protein sequence ID" value="HIX58965.1"/>
    <property type="molecule type" value="Genomic_DNA"/>
</dbReference>